<dbReference type="Gene3D" id="3.40.50.720">
    <property type="entry name" value="NAD(P)-binding Rossmann-like Domain"/>
    <property type="match status" value="1"/>
</dbReference>
<evidence type="ECO:0000313" key="3">
    <source>
        <dbReference type="EMBL" id="MEE2054636.1"/>
    </source>
</evidence>
<gene>
    <name evidence="3" type="ORF">Q8A49_29480</name>
</gene>
<proteinExistence type="predicted"/>
<name>A0ABU7KZA3_9ACTN</name>
<comment type="caution">
    <text evidence="3">The sequence shown here is derived from an EMBL/GenBank/DDBJ whole genome shotgun (WGS) entry which is preliminary data.</text>
</comment>
<dbReference type="InterPro" id="IPR051276">
    <property type="entry name" value="Saccharopine_DH-like_oxidrdct"/>
</dbReference>
<dbReference type="RefSeq" id="WP_330161466.1">
    <property type="nucleotide sequence ID" value="NZ_BAAAJA010000009.1"/>
</dbReference>
<feature type="domain" description="Saccharopine dehydrogenase NADP binding" evidence="2">
    <location>
        <begin position="22"/>
        <end position="152"/>
    </location>
</feature>
<dbReference type="InterPro" id="IPR036291">
    <property type="entry name" value="NAD(P)-bd_dom_sf"/>
</dbReference>
<evidence type="ECO:0000259" key="2">
    <source>
        <dbReference type="Pfam" id="PF03435"/>
    </source>
</evidence>
<dbReference type="InterPro" id="IPR005097">
    <property type="entry name" value="Sacchrp_dh_NADP-bd"/>
</dbReference>
<accession>A0ABU7KZA3</accession>
<feature type="region of interest" description="Disordered" evidence="1">
    <location>
        <begin position="214"/>
        <end position="234"/>
    </location>
</feature>
<dbReference type="EMBL" id="JAUUCC010000122">
    <property type="protein sequence ID" value="MEE2054636.1"/>
    <property type="molecule type" value="Genomic_DNA"/>
</dbReference>
<evidence type="ECO:0000256" key="1">
    <source>
        <dbReference type="SAM" id="MobiDB-lite"/>
    </source>
</evidence>
<evidence type="ECO:0000313" key="4">
    <source>
        <dbReference type="Proteomes" id="UP001348641"/>
    </source>
</evidence>
<protein>
    <submittedName>
        <fullName evidence="3">Saccharopine dehydrogenase NADP-binding domain-containing protein</fullName>
    </submittedName>
</protein>
<reference evidence="3 4" key="1">
    <citation type="submission" date="2023-07" db="EMBL/GenBank/DDBJ databases">
        <authorList>
            <person name="Girao M."/>
            <person name="Carvalho M.F."/>
        </authorList>
    </citation>
    <scope>NUCLEOTIDE SEQUENCE [LARGE SCALE GENOMIC DNA]</scope>
    <source>
        <strain evidence="3 4">66/93</strain>
    </source>
</reference>
<organism evidence="3 4">
    <name type="scientific">Nocardiopsis tropica</name>
    <dbReference type="NCBI Taxonomy" id="109330"/>
    <lineage>
        <taxon>Bacteria</taxon>
        <taxon>Bacillati</taxon>
        <taxon>Actinomycetota</taxon>
        <taxon>Actinomycetes</taxon>
        <taxon>Streptosporangiales</taxon>
        <taxon>Nocardiopsidaceae</taxon>
        <taxon>Nocardiopsis</taxon>
    </lineage>
</organism>
<dbReference type="Pfam" id="PF03435">
    <property type="entry name" value="Sacchrp_dh_NADP"/>
    <property type="match status" value="1"/>
</dbReference>
<dbReference type="PANTHER" id="PTHR12286">
    <property type="entry name" value="SACCHAROPINE DEHYDROGENASE-LIKE OXIDOREDUCTASE"/>
    <property type="match status" value="1"/>
</dbReference>
<feature type="compositionally biased region" description="Basic and acidic residues" evidence="1">
    <location>
        <begin position="219"/>
        <end position="228"/>
    </location>
</feature>
<dbReference type="SUPFAM" id="SSF51735">
    <property type="entry name" value="NAD(P)-binding Rossmann-fold domains"/>
    <property type="match status" value="1"/>
</dbReference>
<dbReference type="PANTHER" id="PTHR12286:SF5">
    <property type="entry name" value="SACCHAROPINE DEHYDROGENASE-LIKE OXIDOREDUCTASE"/>
    <property type="match status" value="1"/>
</dbReference>
<sequence length="405" mass="42349">MTAAGGGVAGPGGPRPRRYDLVLFGATGFTGGLTAEYLARHAPAGTRWALAGRDEGRLAAVRERLARTGPASEGLDLLVADSGDPVSLRAVAEASRVVATTVGPYIRHGDGLVAACARAGTDYVDLCGEPEFVDRTYLRRHAEAVDSGARIVHSCGFDSVPHDLGAYFTVGLLPEGVPLRVEGFVSASAAVSGGTFHSAVTAFSRLGAGAAAARRRRERERSEGDGGRRVRGLPPVPRREGRLGVWALPLPTVDPQVVLRSARALERYGPDFSYGHYAAVGRLPSAVGIAGGALGLAALAQVPPAREWLLKRMGAGEGPSPERRERSWFRVVFLGEGGGERVVTEVSGGDPGYGETARMLAESALCLAFDDLPPVAGQVTTATAMGDALTARLPDLGFRVRAHWS</sequence>
<dbReference type="Proteomes" id="UP001348641">
    <property type="component" value="Unassembled WGS sequence"/>
</dbReference>